<accession>A0A0B7KHN4</accession>
<dbReference type="EMBL" id="CDPU01000046">
    <property type="protein sequence ID" value="CEO54942.1"/>
    <property type="molecule type" value="Genomic_DNA"/>
</dbReference>
<feature type="repeat" description="ANK" evidence="1">
    <location>
        <begin position="588"/>
        <end position="620"/>
    </location>
</feature>
<protein>
    <recommendedName>
        <fullName evidence="2">Heterokaryon incompatibility domain-containing protein</fullName>
    </recommendedName>
</protein>
<reference evidence="3" key="1">
    <citation type="submission" date="2015-01" db="EMBL/GenBank/DDBJ databases">
        <authorList>
            <person name="Durling Mikael"/>
        </authorList>
    </citation>
    <scope>NUCLEOTIDE SEQUENCE</scope>
</reference>
<dbReference type="AlphaFoldDB" id="A0A0B7KHN4"/>
<dbReference type="PANTHER" id="PTHR24148">
    <property type="entry name" value="ANKYRIN REPEAT DOMAIN-CONTAINING PROTEIN 39 HOMOLOG-RELATED"/>
    <property type="match status" value="1"/>
</dbReference>
<sequence length="786" mass="87337">MPTPMWLSIRHQYTFPSTTNCDSPSALSSWDIIASSLTSLWLTQLTMLYEPLADGSVRLLRLLPLSGGHKGIDCQLFTCPLLKSRSTHPYEALSYVWGPEDNQQSIRINNCEVPVRTNLYEALSCLQDPFIERIIWIDAICINQEDIDEKGQQVQCMAKIYARASRVIVWLGKVADQSNEALEAIRAAAEGQYVDSATDKAIVTLLDRPWFKRIWVLQEVAAARHILIRSGRTEIDGFAFCSGLNALEISYGTNQSLGDIIPTIAYLIRGAVFRPRYEEPETSQVERFALNIRPLSQLVDTYHTRQATDRRDMIYALLGMSSDDPSGLDDAGLSPNYQIPWIEVFRNLVRFSTSDQMSIQVWDDKQAACIKGKGCLLGRVSNVERHHTRDDIQSVNFLWMKPFYQNGIMGSHLAFPASAKTIQAGDAVYLLQGAQMPSIVRLCDDHLAVIVIAVPLPEYTQPITVFRHEFPVVWDWEASQGKAQDETYYESLIASWRKPECPNTECKCQDYLHEATKLWDLGLILNGLERYEEAGKTLEKAVNIYGSALRTAKASHGPWTNSDNKARSVMNDIIIREQGASTEWKAKERRTPLSQAAESGHESFVRLLLDMGSDADAEDGDGRTALFHAVENSRKAIICLLLGKDAIIDARDGSGRTPLLQAAANGDEAVVRLLLDMGGNVDAKDNWDRTVLYHAVANGREAITRLLLDKGATIDAAERWGGTPLGQAAANGHETLVRLLLDKGADIDAGLPPSQSDSALEQAAKNRHEAIVQLLIERGATESVPF</sequence>
<evidence type="ECO:0000259" key="2">
    <source>
        <dbReference type="Pfam" id="PF06985"/>
    </source>
</evidence>
<dbReference type="PANTHER" id="PTHR24148:SF78">
    <property type="entry name" value="HETEROKARYON INCOMPATIBILITY DOMAIN-CONTAINING PROTEIN"/>
    <property type="match status" value="1"/>
</dbReference>
<dbReference type="PRINTS" id="PR01415">
    <property type="entry name" value="ANKYRIN"/>
</dbReference>
<gene>
    <name evidence="3" type="ORF">BN869_000011000_1</name>
</gene>
<keyword evidence="1" id="KW-0040">ANK repeat</keyword>
<feature type="repeat" description="ANK" evidence="1">
    <location>
        <begin position="720"/>
        <end position="749"/>
    </location>
</feature>
<dbReference type="InterPro" id="IPR052895">
    <property type="entry name" value="HetReg/Transcr_Mod"/>
</dbReference>
<dbReference type="PROSITE" id="PS50088">
    <property type="entry name" value="ANK_REPEAT"/>
    <property type="match status" value="5"/>
</dbReference>
<dbReference type="Pfam" id="PF00023">
    <property type="entry name" value="Ank"/>
    <property type="match status" value="1"/>
</dbReference>
<dbReference type="InterPro" id="IPR002110">
    <property type="entry name" value="Ankyrin_rpt"/>
</dbReference>
<feature type="repeat" description="ANK" evidence="1">
    <location>
        <begin position="654"/>
        <end position="686"/>
    </location>
</feature>
<feature type="repeat" description="ANK" evidence="1">
    <location>
        <begin position="621"/>
        <end position="653"/>
    </location>
</feature>
<dbReference type="Gene3D" id="1.25.40.20">
    <property type="entry name" value="Ankyrin repeat-containing domain"/>
    <property type="match status" value="1"/>
</dbReference>
<dbReference type="PROSITE" id="PS50297">
    <property type="entry name" value="ANK_REP_REGION"/>
    <property type="match status" value="4"/>
</dbReference>
<evidence type="ECO:0000313" key="3">
    <source>
        <dbReference type="EMBL" id="CEO54942.1"/>
    </source>
</evidence>
<dbReference type="SUPFAM" id="SSF48403">
    <property type="entry name" value="Ankyrin repeat"/>
    <property type="match status" value="1"/>
</dbReference>
<feature type="domain" description="Heterokaryon incompatibility" evidence="2">
    <location>
        <begin position="90"/>
        <end position="219"/>
    </location>
</feature>
<name>A0A0B7KHN4_BIOOC</name>
<proteinExistence type="predicted"/>
<dbReference type="Pfam" id="PF06985">
    <property type="entry name" value="HET"/>
    <property type="match status" value="1"/>
</dbReference>
<organism evidence="3">
    <name type="scientific">Bionectria ochroleuca</name>
    <name type="common">Gliocladium roseum</name>
    <dbReference type="NCBI Taxonomy" id="29856"/>
    <lineage>
        <taxon>Eukaryota</taxon>
        <taxon>Fungi</taxon>
        <taxon>Dikarya</taxon>
        <taxon>Ascomycota</taxon>
        <taxon>Pezizomycotina</taxon>
        <taxon>Sordariomycetes</taxon>
        <taxon>Hypocreomycetidae</taxon>
        <taxon>Hypocreales</taxon>
        <taxon>Bionectriaceae</taxon>
        <taxon>Clonostachys</taxon>
    </lineage>
</organism>
<dbReference type="Pfam" id="PF12796">
    <property type="entry name" value="Ank_2"/>
    <property type="match status" value="2"/>
</dbReference>
<feature type="repeat" description="ANK" evidence="1">
    <location>
        <begin position="687"/>
        <end position="719"/>
    </location>
</feature>
<dbReference type="InterPro" id="IPR010730">
    <property type="entry name" value="HET"/>
</dbReference>
<dbReference type="InterPro" id="IPR036770">
    <property type="entry name" value="Ankyrin_rpt-contain_sf"/>
</dbReference>
<evidence type="ECO:0000256" key="1">
    <source>
        <dbReference type="PROSITE-ProRule" id="PRU00023"/>
    </source>
</evidence>
<dbReference type="SMART" id="SM00248">
    <property type="entry name" value="ANK"/>
    <property type="match status" value="6"/>
</dbReference>